<sequence length="139" mass="16210">MMYLTMAFSAAPTSRDCVIFTLGLVTHEVMAVSTCRPRATEGTTVNYEKNHSFYSVMRYKAVFCNGKLDCLCLKNWFGVYDPMECTWDVSMLPPKCPTTFFPKDCWELNFMAEYKVAQRLLSLYYIFLMMFQFPWDAAQ</sequence>
<accession>A0A7N0SYR2</accession>
<organism evidence="1 2">
    <name type="scientific">Kalanchoe fedtschenkoi</name>
    <name type="common">Lavender scallops</name>
    <name type="synonym">South American air plant</name>
    <dbReference type="NCBI Taxonomy" id="63787"/>
    <lineage>
        <taxon>Eukaryota</taxon>
        <taxon>Viridiplantae</taxon>
        <taxon>Streptophyta</taxon>
        <taxon>Embryophyta</taxon>
        <taxon>Tracheophyta</taxon>
        <taxon>Spermatophyta</taxon>
        <taxon>Magnoliopsida</taxon>
        <taxon>eudicotyledons</taxon>
        <taxon>Gunneridae</taxon>
        <taxon>Pentapetalae</taxon>
        <taxon>Saxifragales</taxon>
        <taxon>Crassulaceae</taxon>
        <taxon>Kalanchoe</taxon>
    </lineage>
</organism>
<evidence type="ECO:0000313" key="1">
    <source>
        <dbReference type="EnsemblPlants" id="Kaladp0014s0025.1.v1.1"/>
    </source>
</evidence>
<dbReference type="AlphaFoldDB" id="A0A7N0SYR2"/>
<protein>
    <submittedName>
        <fullName evidence="1">Uncharacterized protein</fullName>
    </submittedName>
</protein>
<keyword evidence="2" id="KW-1185">Reference proteome</keyword>
<dbReference type="EnsemblPlants" id="Kaladp0014s0025.1.v1.1">
    <property type="protein sequence ID" value="Kaladp0014s0025.1.v1.1"/>
    <property type="gene ID" value="Kaladp0014s0025.v1.1"/>
</dbReference>
<proteinExistence type="predicted"/>
<reference evidence="1" key="1">
    <citation type="submission" date="2021-01" db="UniProtKB">
        <authorList>
            <consortium name="EnsemblPlants"/>
        </authorList>
    </citation>
    <scope>IDENTIFICATION</scope>
</reference>
<evidence type="ECO:0000313" key="2">
    <source>
        <dbReference type="Proteomes" id="UP000594263"/>
    </source>
</evidence>
<dbReference type="Proteomes" id="UP000594263">
    <property type="component" value="Unplaced"/>
</dbReference>
<name>A0A7N0SYR2_KALFE</name>
<dbReference type="Gramene" id="Kaladp0014s0025.1.v1.1">
    <property type="protein sequence ID" value="Kaladp0014s0025.1.v1.1"/>
    <property type="gene ID" value="Kaladp0014s0025.v1.1"/>
</dbReference>